<accession>A0A382Q9D5</accession>
<dbReference type="AlphaFoldDB" id="A0A382Q9D5"/>
<gene>
    <name evidence="1" type="ORF">METZ01_LOCUS334399</name>
</gene>
<organism evidence="1">
    <name type="scientific">marine metagenome</name>
    <dbReference type="NCBI Taxonomy" id="408172"/>
    <lineage>
        <taxon>unclassified sequences</taxon>
        <taxon>metagenomes</taxon>
        <taxon>ecological metagenomes</taxon>
    </lineage>
</organism>
<protein>
    <submittedName>
        <fullName evidence="1">Uncharacterized protein</fullName>
    </submittedName>
</protein>
<dbReference type="EMBL" id="UINC01112533">
    <property type="protein sequence ID" value="SVC81545.1"/>
    <property type="molecule type" value="Genomic_DNA"/>
</dbReference>
<sequence>MTANSDRIRNSGDFFELLEKSGYSTL</sequence>
<evidence type="ECO:0000313" key="1">
    <source>
        <dbReference type="EMBL" id="SVC81545.1"/>
    </source>
</evidence>
<reference evidence="1" key="1">
    <citation type="submission" date="2018-05" db="EMBL/GenBank/DDBJ databases">
        <authorList>
            <person name="Lanie J.A."/>
            <person name="Ng W.-L."/>
            <person name="Kazmierczak K.M."/>
            <person name="Andrzejewski T.M."/>
            <person name="Davidsen T.M."/>
            <person name="Wayne K.J."/>
            <person name="Tettelin H."/>
            <person name="Glass J.I."/>
            <person name="Rusch D."/>
            <person name="Podicherti R."/>
            <person name="Tsui H.-C.T."/>
            <person name="Winkler M.E."/>
        </authorList>
    </citation>
    <scope>NUCLEOTIDE SEQUENCE</scope>
</reference>
<name>A0A382Q9D5_9ZZZZ</name>
<feature type="non-terminal residue" evidence="1">
    <location>
        <position position="26"/>
    </location>
</feature>
<proteinExistence type="predicted"/>